<reference evidence="4" key="1">
    <citation type="submission" date="2006-03" db="EMBL/GenBank/DDBJ databases">
        <authorList>
            <person name="Bowman J."/>
            <person name="Ferriera S."/>
            <person name="Johnson J."/>
            <person name="Kravitz S."/>
            <person name="Halpern A."/>
            <person name="Remington K."/>
            <person name="Beeson K."/>
            <person name="Tran B."/>
            <person name="Rogers Y.-H."/>
            <person name="Friedman R."/>
            <person name="Venter J.C."/>
        </authorList>
    </citation>
    <scope>NUCLEOTIDE SEQUENCE [LARGE SCALE GENOMIC DNA]</scope>
    <source>
        <strain evidence="4">ATCC 700755</strain>
    </source>
</reference>
<dbReference type="HOGENOM" id="CLU_101141_4_1_10"/>
<evidence type="ECO:0000313" key="5">
    <source>
        <dbReference type="Proteomes" id="UP000008514"/>
    </source>
</evidence>
<evidence type="ECO:0000256" key="1">
    <source>
        <dbReference type="ARBA" id="ARBA00005953"/>
    </source>
</evidence>
<dbReference type="Proteomes" id="UP000008514">
    <property type="component" value="Chromosome"/>
</dbReference>
<evidence type="ECO:0000259" key="3">
    <source>
        <dbReference type="Pfam" id="PF01643"/>
    </source>
</evidence>
<dbReference type="InterPro" id="IPR050563">
    <property type="entry name" value="4-hydroxybenzoyl-CoA_TE"/>
</dbReference>
<dbReference type="GO" id="GO:0047617">
    <property type="term" value="F:fatty acyl-CoA hydrolase activity"/>
    <property type="evidence" value="ECO:0007669"/>
    <property type="project" value="TreeGrafter"/>
</dbReference>
<keyword evidence="2" id="KW-0378">Hydrolase</keyword>
<sequence>MTPIPFQQELTVAFQHLDEWNHVNNLEYIKWVLDISEAHWTTKTPAETREKHAWFVLNHNVHYKRQAFLGEELILTTWIETYSKVKSERRVLITRKTDGKTVVEAKTSWCFIDRATKKPSLITTAIIRPYIEFESV</sequence>
<gene>
    <name evidence="4" type="ordered locus">P700755_001067</name>
</gene>
<proteinExistence type="inferred from homology"/>
<dbReference type="CDD" id="cd00586">
    <property type="entry name" value="4HBT"/>
    <property type="match status" value="1"/>
</dbReference>
<dbReference type="EMBL" id="CP003879">
    <property type="protein sequence ID" value="AFU68037.1"/>
    <property type="molecule type" value="Genomic_DNA"/>
</dbReference>
<dbReference type="InterPro" id="IPR029069">
    <property type="entry name" value="HotDog_dom_sf"/>
</dbReference>
<reference evidence="4" key="2">
    <citation type="submission" date="2012-09" db="EMBL/GenBank/DDBJ databases">
        <title>The complete sequence of Psychroflexus torquis an extreme psychrophile from sea-ice that is stimulated by light.</title>
        <authorList>
            <person name="Feng S."/>
            <person name="Powell S.M."/>
            <person name="Bowman J.P."/>
        </authorList>
    </citation>
    <scope>NUCLEOTIDE SEQUENCE [LARGE SCALE GENOMIC DNA]</scope>
    <source>
        <strain evidence="4">ATCC 700755</strain>
    </source>
</reference>
<dbReference type="Gene3D" id="3.10.129.10">
    <property type="entry name" value="Hotdog Thioesterase"/>
    <property type="match status" value="1"/>
</dbReference>
<dbReference type="SUPFAM" id="SSF54637">
    <property type="entry name" value="Thioesterase/thiol ester dehydrase-isomerase"/>
    <property type="match status" value="1"/>
</dbReference>
<dbReference type="PANTHER" id="PTHR31793:SF27">
    <property type="entry name" value="NOVEL THIOESTERASE SUPERFAMILY DOMAIN AND SAPOSIN A-TYPE DOMAIN CONTAINING PROTEIN (0610012H03RIK)"/>
    <property type="match status" value="1"/>
</dbReference>
<dbReference type="Pfam" id="PF01643">
    <property type="entry name" value="Acyl-ACP_TE"/>
    <property type="match status" value="1"/>
</dbReference>
<dbReference type="eggNOG" id="COG0824">
    <property type="taxonomic scope" value="Bacteria"/>
</dbReference>
<name>K4IBR5_PSYTT</name>
<dbReference type="PANTHER" id="PTHR31793">
    <property type="entry name" value="4-HYDROXYBENZOYL-COA THIOESTERASE FAMILY MEMBER"/>
    <property type="match status" value="1"/>
</dbReference>
<protein>
    <submittedName>
        <fullName evidence="4">Acyl-ACP thioesterase</fullName>
    </submittedName>
</protein>
<feature type="domain" description="Acyl-ACP thioesterase N-terminal hotdog" evidence="3">
    <location>
        <begin position="6"/>
        <end position="130"/>
    </location>
</feature>
<comment type="similarity">
    <text evidence="1">Belongs to the 4-hydroxybenzoyl-CoA thioesterase family.</text>
</comment>
<dbReference type="RefSeq" id="WP_015023643.1">
    <property type="nucleotide sequence ID" value="NC_018721.1"/>
</dbReference>
<accession>K4IBR5</accession>
<evidence type="ECO:0000256" key="2">
    <source>
        <dbReference type="ARBA" id="ARBA00022801"/>
    </source>
</evidence>
<dbReference type="AlphaFoldDB" id="K4IBR5"/>
<dbReference type="KEGG" id="ptq:P700755_001067"/>
<organism evidence="4 5">
    <name type="scientific">Psychroflexus torquis (strain ATCC 700755 / CIP 106069 / ACAM 623)</name>
    <dbReference type="NCBI Taxonomy" id="313595"/>
    <lineage>
        <taxon>Bacteria</taxon>
        <taxon>Pseudomonadati</taxon>
        <taxon>Bacteroidota</taxon>
        <taxon>Flavobacteriia</taxon>
        <taxon>Flavobacteriales</taxon>
        <taxon>Flavobacteriaceae</taxon>
        <taxon>Psychroflexus</taxon>
    </lineage>
</organism>
<evidence type="ECO:0000313" key="4">
    <source>
        <dbReference type="EMBL" id="AFU68037.1"/>
    </source>
</evidence>
<dbReference type="STRING" id="313595.P700755_001067"/>
<dbReference type="InterPro" id="IPR002864">
    <property type="entry name" value="Acyl-ACP_thioesterase_NHD"/>
</dbReference>
<dbReference type="GO" id="GO:0006633">
    <property type="term" value="P:fatty acid biosynthetic process"/>
    <property type="evidence" value="ECO:0007669"/>
    <property type="project" value="InterPro"/>
</dbReference>
<dbReference type="OrthoDB" id="9801517at2"/>
<keyword evidence="5" id="KW-1185">Reference proteome</keyword>